<protein>
    <submittedName>
        <fullName evidence="2">Uncharacterized protein</fullName>
    </submittedName>
</protein>
<dbReference type="Proteomes" id="UP000594263">
    <property type="component" value="Unplaced"/>
</dbReference>
<keyword evidence="3" id="KW-1185">Reference proteome</keyword>
<accession>A0A7N0SXZ0</accession>
<dbReference type="PANTHER" id="PTHR36808">
    <property type="entry name" value="TRANSCRIPTIONAL REGULATOR ATRX-LIKE PROTEIN"/>
    <property type="match status" value="1"/>
</dbReference>
<feature type="compositionally biased region" description="Basic residues" evidence="1">
    <location>
        <begin position="1"/>
        <end position="34"/>
    </location>
</feature>
<feature type="compositionally biased region" description="Basic residues" evidence="1">
    <location>
        <begin position="135"/>
        <end position="145"/>
    </location>
</feature>
<feature type="region of interest" description="Disordered" evidence="1">
    <location>
        <begin position="1"/>
        <end position="258"/>
    </location>
</feature>
<dbReference type="PANTHER" id="PTHR36808:SF1">
    <property type="entry name" value="TRANSCRIPTIONAL REGULATOR ATRX-LIKE PROTEIN"/>
    <property type="match status" value="1"/>
</dbReference>
<feature type="compositionally biased region" description="Polar residues" evidence="1">
    <location>
        <begin position="397"/>
        <end position="413"/>
    </location>
</feature>
<feature type="compositionally biased region" description="Polar residues" evidence="1">
    <location>
        <begin position="509"/>
        <end position="525"/>
    </location>
</feature>
<organism evidence="2 3">
    <name type="scientific">Kalanchoe fedtschenkoi</name>
    <name type="common">Lavender scallops</name>
    <name type="synonym">South American air plant</name>
    <dbReference type="NCBI Taxonomy" id="63787"/>
    <lineage>
        <taxon>Eukaryota</taxon>
        <taxon>Viridiplantae</taxon>
        <taxon>Streptophyta</taxon>
        <taxon>Embryophyta</taxon>
        <taxon>Tracheophyta</taxon>
        <taxon>Spermatophyta</taxon>
        <taxon>Magnoliopsida</taxon>
        <taxon>eudicotyledons</taxon>
        <taxon>Gunneridae</taxon>
        <taxon>Pentapetalae</taxon>
        <taxon>Saxifragales</taxon>
        <taxon>Crassulaceae</taxon>
        <taxon>Kalanchoe</taxon>
    </lineage>
</organism>
<dbReference type="Gramene" id="Kaladp0011s1338.1.v1.1">
    <property type="protein sequence ID" value="Kaladp0011s1338.1.v1.1"/>
    <property type="gene ID" value="Kaladp0011s1338.v1.1"/>
</dbReference>
<evidence type="ECO:0000256" key="1">
    <source>
        <dbReference type="SAM" id="MobiDB-lite"/>
    </source>
</evidence>
<name>A0A7N0SXZ0_KALFE</name>
<dbReference type="AlphaFoldDB" id="A0A7N0SXZ0"/>
<feature type="compositionally biased region" description="Basic and acidic residues" evidence="1">
    <location>
        <begin position="465"/>
        <end position="480"/>
    </location>
</feature>
<evidence type="ECO:0000313" key="2">
    <source>
        <dbReference type="EnsemblPlants" id="Kaladp0011s1338.1.v1.1"/>
    </source>
</evidence>
<feature type="compositionally biased region" description="Low complexity" evidence="1">
    <location>
        <begin position="161"/>
        <end position="173"/>
    </location>
</feature>
<feature type="compositionally biased region" description="Low complexity" evidence="1">
    <location>
        <begin position="207"/>
        <end position="217"/>
    </location>
</feature>
<feature type="region of interest" description="Disordered" evidence="1">
    <location>
        <begin position="377"/>
        <end position="525"/>
    </location>
</feature>
<proteinExistence type="predicted"/>
<feature type="compositionally biased region" description="Basic and acidic residues" evidence="1">
    <location>
        <begin position="35"/>
        <end position="45"/>
    </location>
</feature>
<feature type="compositionally biased region" description="Acidic residues" evidence="1">
    <location>
        <begin position="246"/>
        <end position="257"/>
    </location>
</feature>
<sequence>MGSKEKKRSKKAFQGRKKKKDRSRSRKKGSKKPRRLEDSYSKSDGDSSSAYSSEEDVKRSSSRSQVRKDGKERKRKAVSSSSSSDRSFESPRAKKTKRSKRKSEGGKKKAGKKNKRAQSVSSASSDESDYEKSRGSSKKKAIGRRSGKEGKSTRGSKKYRSLSYSSSSSGSASEGERKRKRERSPSRSSLSISSESESERKRKRYWSPSSLSGRSASGDQHIQEELDFQNKPTRKLRSIIVVPEIPDQDTTSDEHEDDFAMRDEFDEWSTKSNIADRDEQIKESIDRTEVMLSVPDDEDLESILRWKALENLKRFKGGPKKAGKSDKMETSVQEMKLMRESENVADLEDFGASDMKHSVSSDEDSGLIIEDSSKVVDQSAPLSNDNKVVPKAAAQIADNSSPTLPADTESNNGDDGASKHIAISHTGKPESDSFLMSQEPVAACPTIDPKLPPPECLEATPELSKYSEDKRGNVPIEKLKPKSVCDSVEPSAPDNPSSSLPIDVAGDHASSQHQAEAKESSQFQEKTMSVMRGGELVQVSYKVYIPKNAPVAARRRLKR</sequence>
<evidence type="ECO:0000313" key="3">
    <source>
        <dbReference type="Proteomes" id="UP000594263"/>
    </source>
</evidence>
<dbReference type="OMA" id="EQKTMTV"/>
<dbReference type="EnsemblPlants" id="Kaladp0011s1338.1.v1.1">
    <property type="protein sequence ID" value="Kaladp0011s1338.1.v1.1"/>
    <property type="gene ID" value="Kaladp0011s1338.v1.1"/>
</dbReference>
<feature type="compositionally biased region" description="Low complexity" evidence="1">
    <location>
        <begin position="186"/>
        <end position="195"/>
    </location>
</feature>
<reference evidence="2" key="1">
    <citation type="submission" date="2021-01" db="UniProtKB">
        <authorList>
            <consortium name="EnsemblPlants"/>
        </authorList>
    </citation>
    <scope>IDENTIFICATION</scope>
</reference>